<keyword evidence="2" id="KW-1185">Reference proteome</keyword>
<gene>
    <name evidence="1" type="ORF">PXEA_LOCUS13492</name>
</gene>
<sequence length="148" mass="16089">MHDIAEGVLNDTVPLAGAGDYKENDIVRAEVEEVCMDVLVIDLFFVTKLLQDREMECVQDAEEQSSMGKPHRIDSPFLETGDVRLDKTGLEEDASVSSSGTAGFQELLVPLTLKSVTANGVFLSLAKWYLVEIVGSVTIAVVGRMEAI</sequence>
<evidence type="ECO:0000313" key="2">
    <source>
        <dbReference type="Proteomes" id="UP000784294"/>
    </source>
</evidence>
<evidence type="ECO:0000313" key="1">
    <source>
        <dbReference type="EMBL" id="VEL20052.1"/>
    </source>
</evidence>
<dbReference type="AlphaFoldDB" id="A0A3S5FDP0"/>
<dbReference type="Proteomes" id="UP000784294">
    <property type="component" value="Unassembled WGS sequence"/>
</dbReference>
<accession>A0A3S5FDP0</accession>
<proteinExistence type="predicted"/>
<name>A0A3S5FDP0_9PLAT</name>
<comment type="caution">
    <text evidence="1">The sequence shown here is derived from an EMBL/GenBank/DDBJ whole genome shotgun (WGS) entry which is preliminary data.</text>
</comment>
<organism evidence="1 2">
    <name type="scientific">Protopolystoma xenopodis</name>
    <dbReference type="NCBI Taxonomy" id="117903"/>
    <lineage>
        <taxon>Eukaryota</taxon>
        <taxon>Metazoa</taxon>
        <taxon>Spiralia</taxon>
        <taxon>Lophotrochozoa</taxon>
        <taxon>Platyhelminthes</taxon>
        <taxon>Monogenea</taxon>
        <taxon>Polyopisthocotylea</taxon>
        <taxon>Polystomatidea</taxon>
        <taxon>Polystomatidae</taxon>
        <taxon>Protopolystoma</taxon>
    </lineage>
</organism>
<dbReference type="EMBL" id="CAAALY010044481">
    <property type="protein sequence ID" value="VEL20052.1"/>
    <property type="molecule type" value="Genomic_DNA"/>
</dbReference>
<reference evidence="1" key="1">
    <citation type="submission" date="2018-11" db="EMBL/GenBank/DDBJ databases">
        <authorList>
            <consortium name="Pathogen Informatics"/>
        </authorList>
    </citation>
    <scope>NUCLEOTIDE SEQUENCE</scope>
</reference>
<protein>
    <submittedName>
        <fullName evidence="1">Uncharacterized protein</fullName>
    </submittedName>
</protein>